<sequence length="310" mass="34764">MSVPHLTALRGTIIGWTGLVTALQKTERKTRRQLHDTSILRTGTERDSPESILPSIPPLFCYRVITPLKVTGTPPVKNSLSHPALRTWARVSYQGEVTARWIMCARYQRLERISRHGGRHRPGYLCRKIPQANLPRVCDERGVERHIGNWKSEIMVPFAERTVEKAQPRTQHSRAACDGVGGALRLVCEQLRLSFLLTFWRCAVALAIRRKARDPANPARSFPLPKRVLASHVADSLSYGTRSKPVAHSPPRPPNRCVVEVSAYTAQSFRGIKFQTVFTNYGPSPSSISEDENNLASNEPCMEYGMTSCI</sequence>
<protein>
    <submittedName>
        <fullName evidence="1">Uncharacterized protein</fullName>
    </submittedName>
</protein>
<dbReference type="VEuPathDB" id="FungiDB:CPSG_02772"/>
<reference evidence="2" key="1">
    <citation type="journal article" date="2010" name="Genome Res.">
        <title>Population genomic sequencing of Coccidioides fungi reveals recent hybridization and transposon control.</title>
        <authorList>
            <person name="Neafsey D.E."/>
            <person name="Barker B.M."/>
            <person name="Sharpton T.J."/>
            <person name="Stajich J.E."/>
            <person name="Park D.J."/>
            <person name="Whiston E."/>
            <person name="Hung C.-Y."/>
            <person name="McMahan C."/>
            <person name="White J."/>
            <person name="Sykes S."/>
            <person name="Heiman D."/>
            <person name="Young S."/>
            <person name="Zeng Q."/>
            <person name="Abouelleil A."/>
            <person name="Aftuck L."/>
            <person name="Bessette D."/>
            <person name="Brown A."/>
            <person name="FitzGerald M."/>
            <person name="Lui A."/>
            <person name="Macdonald J.P."/>
            <person name="Priest M."/>
            <person name="Orbach M.J."/>
            <person name="Galgiani J.N."/>
            <person name="Kirkland T.N."/>
            <person name="Cole G.T."/>
            <person name="Birren B.W."/>
            <person name="Henn M.R."/>
            <person name="Taylor J.W."/>
            <person name="Rounsley S.D."/>
        </authorList>
    </citation>
    <scope>NUCLEOTIDE SEQUENCE [LARGE SCALE GENOMIC DNA]</scope>
    <source>
        <strain evidence="2">RMSCC 757 / Silveira</strain>
    </source>
</reference>
<proteinExistence type="predicted"/>
<dbReference type="Proteomes" id="UP000002497">
    <property type="component" value="Unassembled WGS sequence"/>
</dbReference>
<evidence type="ECO:0000313" key="2">
    <source>
        <dbReference type="Proteomes" id="UP000002497"/>
    </source>
</evidence>
<dbReference type="EMBL" id="GL636488">
    <property type="protein sequence ID" value="EFW20929.1"/>
    <property type="molecule type" value="Genomic_DNA"/>
</dbReference>
<organism evidence="2">
    <name type="scientific">Coccidioides posadasii (strain RMSCC 757 / Silveira)</name>
    <name type="common">Valley fever fungus</name>
    <dbReference type="NCBI Taxonomy" id="443226"/>
    <lineage>
        <taxon>Eukaryota</taxon>
        <taxon>Fungi</taxon>
        <taxon>Dikarya</taxon>
        <taxon>Ascomycota</taxon>
        <taxon>Pezizomycotina</taxon>
        <taxon>Eurotiomycetes</taxon>
        <taxon>Eurotiomycetidae</taxon>
        <taxon>Onygenales</taxon>
        <taxon>Onygenaceae</taxon>
        <taxon>Coccidioides</taxon>
    </lineage>
</organism>
<accession>E9CYA2</accession>
<gene>
    <name evidence="1" type="ORF">CPSG_02772</name>
</gene>
<dbReference type="AlphaFoldDB" id="E9CYA2"/>
<keyword evidence="2" id="KW-1185">Reference proteome</keyword>
<name>E9CYA2_COCPS</name>
<dbReference type="HOGENOM" id="CLU_897162_0_0_1"/>
<evidence type="ECO:0000313" key="1">
    <source>
        <dbReference type="EMBL" id="EFW20929.1"/>
    </source>
</evidence>
<reference evidence="2" key="2">
    <citation type="submission" date="2010-03" db="EMBL/GenBank/DDBJ databases">
        <title>The genome sequence of Coccidioides posadasii strain Silveira.</title>
        <authorList>
            <consortium name="The Broad Institute Genome Sequencing Center for Infectious Disease"/>
            <person name="Neafsey D."/>
            <person name="Orbach M."/>
            <person name="Henn M.R."/>
            <person name="Cole G.T."/>
            <person name="Galgiani J."/>
            <person name="Gardner M.J."/>
            <person name="Kirkland T.N."/>
            <person name="Taylor J.W."/>
            <person name="Young S.K."/>
            <person name="Zeng Q."/>
            <person name="Koehrsen M."/>
            <person name="Alvarado L."/>
            <person name="Berlin A."/>
            <person name="Borenstein D."/>
            <person name="Chapman S.B."/>
            <person name="Chen Z."/>
            <person name="Engels R."/>
            <person name="Freedman E."/>
            <person name="Gellesch M."/>
            <person name="Goldberg J."/>
            <person name="Griggs A."/>
            <person name="Gujja S."/>
            <person name="Heilman E."/>
            <person name="Heiman D."/>
            <person name="Howarth C."/>
            <person name="Jen D."/>
            <person name="Larson L."/>
            <person name="Mehta T."/>
            <person name="Neiman D."/>
            <person name="Park D."/>
            <person name="Pearson M."/>
            <person name="Richards J."/>
            <person name="Roberts A."/>
            <person name="Saif S."/>
            <person name="Shea T."/>
            <person name="Shenoy N."/>
            <person name="Sisk P."/>
            <person name="Stolte C."/>
            <person name="Sykes S."/>
            <person name="Walk T."/>
            <person name="White J."/>
            <person name="Yandava C."/>
            <person name="Haas B."/>
            <person name="Nusbaum C."/>
            <person name="Birren B."/>
        </authorList>
    </citation>
    <scope>NUCLEOTIDE SEQUENCE [LARGE SCALE GENOMIC DNA]</scope>
    <source>
        <strain evidence="2">RMSCC 757 / Silveira</strain>
    </source>
</reference>